<evidence type="ECO:0000313" key="2">
    <source>
        <dbReference type="Proteomes" id="UP000689195"/>
    </source>
</evidence>
<organism evidence="1 2">
    <name type="scientific">Paramecium pentaurelia</name>
    <dbReference type="NCBI Taxonomy" id="43138"/>
    <lineage>
        <taxon>Eukaryota</taxon>
        <taxon>Sar</taxon>
        <taxon>Alveolata</taxon>
        <taxon>Ciliophora</taxon>
        <taxon>Intramacronucleata</taxon>
        <taxon>Oligohymenophorea</taxon>
        <taxon>Peniculida</taxon>
        <taxon>Parameciidae</taxon>
        <taxon>Paramecium</taxon>
    </lineage>
</organism>
<name>A0A8S1U9F6_9CILI</name>
<comment type="caution">
    <text evidence="1">The sequence shown here is derived from an EMBL/GenBank/DDBJ whole genome shotgun (WGS) entry which is preliminary data.</text>
</comment>
<protein>
    <submittedName>
        <fullName evidence="1">Uncharacterized protein</fullName>
    </submittedName>
</protein>
<dbReference type="EMBL" id="CAJJDO010000037">
    <property type="protein sequence ID" value="CAD8161801.1"/>
    <property type="molecule type" value="Genomic_DNA"/>
</dbReference>
<dbReference type="AlphaFoldDB" id="A0A8S1U9F6"/>
<evidence type="ECO:0000313" key="1">
    <source>
        <dbReference type="EMBL" id="CAD8161801.1"/>
    </source>
</evidence>
<accession>A0A8S1U9F6</accession>
<keyword evidence="2" id="KW-1185">Reference proteome</keyword>
<gene>
    <name evidence="1" type="ORF">PPENT_87.1.T0370031</name>
</gene>
<proteinExistence type="predicted"/>
<dbReference type="Proteomes" id="UP000689195">
    <property type="component" value="Unassembled WGS sequence"/>
</dbReference>
<sequence length="159" mass="18721">MDIIIWNFTQGTLQLSNQFSQKNEFALFLDLGISQSFVGNKLITINGNGHNHTINILIGFHVQYQIYKRINSFHGVEMIQLKFGMQILQRMNQLIFILQIILIFSIQQQYKQDVTQGFKIYFMEDQQFLLVTKDKNIDQILIFQLQDGVFKLIQDKTIQ</sequence>
<reference evidence="1" key="1">
    <citation type="submission" date="2021-01" db="EMBL/GenBank/DDBJ databases">
        <authorList>
            <consortium name="Genoscope - CEA"/>
            <person name="William W."/>
        </authorList>
    </citation>
    <scope>NUCLEOTIDE SEQUENCE</scope>
</reference>